<reference evidence="9 10" key="1">
    <citation type="submission" date="2015-04" db="EMBL/GenBank/DDBJ databases">
        <authorList>
            <person name="Syromyatnikov M.Y."/>
            <person name="Popov V.N."/>
        </authorList>
    </citation>
    <scope>NUCLEOTIDE SEQUENCE [LARGE SCALE GENOMIC DNA]</scope>
</reference>
<evidence type="ECO:0000256" key="2">
    <source>
        <dbReference type="ARBA" id="ARBA00022729"/>
    </source>
</evidence>
<evidence type="ECO:0000256" key="5">
    <source>
        <dbReference type="ARBA" id="ARBA00023180"/>
    </source>
</evidence>
<dbReference type="GO" id="GO:0005509">
    <property type="term" value="F:calcium ion binding"/>
    <property type="evidence" value="ECO:0007669"/>
    <property type="project" value="InterPro"/>
</dbReference>
<dbReference type="Pfam" id="PF12947">
    <property type="entry name" value="EGF_3"/>
    <property type="match status" value="2"/>
</dbReference>
<feature type="disulfide bond" evidence="6">
    <location>
        <begin position="530"/>
        <end position="539"/>
    </location>
</feature>
<dbReference type="EMBL" id="CVRI01000003">
    <property type="protein sequence ID" value="CRK87119.1"/>
    <property type="molecule type" value="Genomic_DNA"/>
</dbReference>
<dbReference type="PRINTS" id="PR00907">
    <property type="entry name" value="THRMBOMODULN"/>
</dbReference>
<dbReference type="FunFam" id="2.10.25.10:FF:000038">
    <property type="entry name" value="Fibrillin 2"/>
    <property type="match status" value="5"/>
</dbReference>
<dbReference type="SMART" id="SM00179">
    <property type="entry name" value="EGF_CA"/>
    <property type="match status" value="5"/>
</dbReference>
<dbReference type="InterPro" id="IPR000742">
    <property type="entry name" value="EGF"/>
</dbReference>
<dbReference type="InterPro" id="IPR001881">
    <property type="entry name" value="EGF-like_Ca-bd_dom"/>
</dbReference>
<feature type="domain" description="EGF-like" evidence="7">
    <location>
        <begin position="469"/>
        <end position="509"/>
    </location>
</feature>
<dbReference type="SUPFAM" id="SSF57603">
    <property type="entry name" value="FnI-like domain"/>
    <property type="match status" value="3"/>
</dbReference>
<dbReference type="SUPFAM" id="SSF57184">
    <property type="entry name" value="Growth factor receptor domain"/>
    <property type="match status" value="2"/>
</dbReference>
<dbReference type="Gene3D" id="6.20.200.20">
    <property type="match status" value="3"/>
</dbReference>
<evidence type="ECO:0000256" key="3">
    <source>
        <dbReference type="ARBA" id="ARBA00022737"/>
    </source>
</evidence>
<dbReference type="GO" id="GO:0008201">
    <property type="term" value="F:heparin binding"/>
    <property type="evidence" value="ECO:0007669"/>
    <property type="project" value="TreeGrafter"/>
</dbReference>
<dbReference type="PANTHER" id="PTHR24042">
    <property type="entry name" value="NEL HOMOLOG"/>
    <property type="match status" value="1"/>
</dbReference>
<dbReference type="STRING" id="568069.A0A1J1HGI6"/>
<dbReference type="CDD" id="cd00054">
    <property type="entry name" value="EGF_CA"/>
    <property type="match status" value="3"/>
</dbReference>
<dbReference type="Pfam" id="PF00093">
    <property type="entry name" value="VWC"/>
    <property type="match status" value="3"/>
</dbReference>
<dbReference type="InterPro" id="IPR013320">
    <property type="entry name" value="ConA-like_dom_sf"/>
</dbReference>
<feature type="domain" description="EGF-like" evidence="7">
    <location>
        <begin position="423"/>
        <end position="468"/>
    </location>
</feature>
<dbReference type="SMART" id="SM00214">
    <property type="entry name" value="VWC"/>
    <property type="match status" value="4"/>
</dbReference>
<dbReference type="SMART" id="SM00181">
    <property type="entry name" value="EGF"/>
    <property type="match status" value="6"/>
</dbReference>
<dbReference type="Proteomes" id="UP000183832">
    <property type="component" value="Unassembled WGS sequence"/>
</dbReference>
<feature type="domain" description="VWFC" evidence="8">
    <location>
        <begin position="266"/>
        <end position="323"/>
    </location>
</feature>
<keyword evidence="2" id="KW-0732">Signal</keyword>
<evidence type="ECO:0000313" key="10">
    <source>
        <dbReference type="Proteomes" id="UP000183832"/>
    </source>
</evidence>
<feature type="domain" description="EGF-like" evidence="7">
    <location>
        <begin position="583"/>
        <end position="621"/>
    </location>
</feature>
<feature type="domain" description="EGF-like" evidence="7">
    <location>
        <begin position="383"/>
        <end position="422"/>
    </location>
</feature>
<evidence type="ECO:0000259" key="8">
    <source>
        <dbReference type="PROSITE" id="PS50184"/>
    </source>
</evidence>
<dbReference type="InterPro" id="IPR049883">
    <property type="entry name" value="NOTCH1_EGF-like"/>
</dbReference>
<evidence type="ECO:0000256" key="6">
    <source>
        <dbReference type="PROSITE-ProRule" id="PRU00076"/>
    </source>
</evidence>
<dbReference type="PROSITE" id="PS00010">
    <property type="entry name" value="ASX_HYDROXYL"/>
    <property type="match status" value="5"/>
</dbReference>
<dbReference type="PROSITE" id="PS50026">
    <property type="entry name" value="EGF_3"/>
    <property type="match status" value="6"/>
</dbReference>
<dbReference type="InterPro" id="IPR001007">
    <property type="entry name" value="VWF_dom"/>
</dbReference>
<name>A0A1J1HGI6_9DIPT</name>
<dbReference type="PROSITE" id="PS01187">
    <property type="entry name" value="EGF_CA"/>
    <property type="match status" value="3"/>
</dbReference>
<dbReference type="SUPFAM" id="SSF49899">
    <property type="entry name" value="Concanavalin A-like lectins/glucanases"/>
    <property type="match status" value="1"/>
</dbReference>
<dbReference type="InterPro" id="IPR048287">
    <property type="entry name" value="TSPN-like_N"/>
</dbReference>
<dbReference type="PROSITE" id="PS01186">
    <property type="entry name" value="EGF_2"/>
    <property type="match status" value="5"/>
</dbReference>
<dbReference type="PROSITE" id="PS00022">
    <property type="entry name" value="EGF_1"/>
    <property type="match status" value="1"/>
</dbReference>
<dbReference type="OrthoDB" id="283575at2759"/>
<keyword evidence="10" id="KW-1185">Reference proteome</keyword>
<gene>
    <name evidence="9" type="ORF">CLUMA_CG000862</name>
</gene>
<protein>
    <submittedName>
        <fullName evidence="9">CLUMA_CG000862, isoform A</fullName>
    </submittedName>
</protein>
<dbReference type="PROSITE" id="PS01208">
    <property type="entry name" value="VWFC_1"/>
    <property type="match status" value="2"/>
</dbReference>
<keyword evidence="4 6" id="KW-1015">Disulfide bond</keyword>
<dbReference type="AlphaFoldDB" id="A0A1J1HGI6"/>
<keyword evidence="5" id="KW-0325">Glycoprotein</keyword>
<keyword evidence="3" id="KW-0677">Repeat</keyword>
<organism evidence="9 10">
    <name type="scientific">Clunio marinus</name>
    <dbReference type="NCBI Taxonomy" id="568069"/>
    <lineage>
        <taxon>Eukaryota</taxon>
        <taxon>Metazoa</taxon>
        <taxon>Ecdysozoa</taxon>
        <taxon>Arthropoda</taxon>
        <taxon>Hexapoda</taxon>
        <taxon>Insecta</taxon>
        <taxon>Pterygota</taxon>
        <taxon>Neoptera</taxon>
        <taxon>Endopterygota</taxon>
        <taxon>Diptera</taxon>
        <taxon>Nematocera</taxon>
        <taxon>Chironomoidea</taxon>
        <taxon>Chironomidae</taxon>
        <taxon>Clunio</taxon>
    </lineage>
</organism>
<dbReference type="Pfam" id="PF13385">
    <property type="entry name" value="Laminin_G_3"/>
    <property type="match status" value="1"/>
</dbReference>
<evidence type="ECO:0000256" key="4">
    <source>
        <dbReference type="ARBA" id="ARBA00023157"/>
    </source>
</evidence>
<dbReference type="InterPro" id="IPR018097">
    <property type="entry name" value="EGF_Ca-bd_CS"/>
</dbReference>
<dbReference type="PROSITE" id="PS50184">
    <property type="entry name" value="VWFC_2"/>
    <property type="match status" value="3"/>
</dbReference>
<dbReference type="SUPFAM" id="SSF57196">
    <property type="entry name" value="EGF/Laminin"/>
    <property type="match status" value="1"/>
</dbReference>
<dbReference type="Pfam" id="PF07645">
    <property type="entry name" value="EGF_CA"/>
    <property type="match status" value="3"/>
</dbReference>
<sequence length="809" mass="91560">MCYLVVLGGAFDPGIDLLKGLNLHANISQYEGVSITQGTQKKYAFKLQGTNRKLVLPYKTYERAVELLKRNSDFTFAATLKQDERNPGTIISFSNGYNRYLELQSSGRRNEIRFHYSYFGPKNELMVHMESFPYRLADNKWHKIALSISGTEIQLIVDCHPLYKRVTHYVPDRNFSASNMQLLVGQRNLKSHSLFKGEFQDVHILPGPYGYQLQCEHMDSQCPTCGQFLQLQSFIMELKHNVFQLNQKLENSLKKIEHLESCDCKKSCSMNGSLSREDGEKWDSGCDQCQCKSGVVTCLKRPCGELKCKNPIMAEGECCPKCLKTCYLNKIDYEHGDKHITGCNNCTCVDGSFKCVNIVCPKLTCPEEKQISVADECCKYCQDADYCAMGHHCHEKASCLNVSPKYSCHCDKGFQGDGFNCTDINECLERGGEKGHHCNMNTRCVNIYGSYECECLDGYTRSDKWNCVEIDECEAGEHKCNENAICTNTEGSYNCTCKKGYAGDGRYCVPVCEPHCLNGGECISPNKCECRGGYEGASCEKDLDECKTNNHGCTNTSVCINMPGWYYCKCKPGYEMRDNNCVDIDECEDNTHSCHPSSTCVNTDGHFECKCDNLHHLRSMESSLNTFKSRDIRGNQCRLSCMFENNEIPDQSQIRPRNQPCSLCTCSKGVITCAEPPCDCSKWRKSEDRELCCPQCDPKESCQHQELKQVTFRSGEQWIYQCQTCECLYGEFDCWKMECPPLTCENPLPLERGDCCRRCPGDSCGFDNTTNSVGKPCFYDKHLYSDDQTLQLPSKDCTSCTTVCKVSEN</sequence>
<evidence type="ECO:0000313" key="9">
    <source>
        <dbReference type="EMBL" id="CRK87119.1"/>
    </source>
</evidence>
<feature type="domain" description="EGF-like" evidence="7">
    <location>
        <begin position="510"/>
        <end position="540"/>
    </location>
</feature>
<dbReference type="Gene3D" id="2.10.25.10">
    <property type="entry name" value="Laminin"/>
    <property type="match status" value="6"/>
</dbReference>
<dbReference type="InterPro" id="IPR000152">
    <property type="entry name" value="EGF-type_Asp/Asn_hydroxyl_site"/>
</dbReference>
<evidence type="ECO:0000259" key="7">
    <source>
        <dbReference type="PROSITE" id="PS50026"/>
    </source>
</evidence>
<feature type="domain" description="VWFC" evidence="8">
    <location>
        <begin position="324"/>
        <end position="382"/>
    </location>
</feature>
<comment type="caution">
    <text evidence="6">Lacks conserved residue(s) required for the propagation of feature annotation.</text>
</comment>
<proteinExistence type="predicted"/>
<dbReference type="GO" id="GO:0005615">
    <property type="term" value="C:extracellular space"/>
    <property type="evidence" value="ECO:0007669"/>
    <property type="project" value="TreeGrafter"/>
</dbReference>
<accession>A0A1J1HGI6</accession>
<dbReference type="InterPro" id="IPR009030">
    <property type="entry name" value="Growth_fac_rcpt_cys_sf"/>
</dbReference>
<evidence type="ECO:0000256" key="1">
    <source>
        <dbReference type="ARBA" id="ARBA00022536"/>
    </source>
</evidence>
<keyword evidence="1 6" id="KW-0245">EGF-like domain</keyword>
<dbReference type="InterPro" id="IPR051586">
    <property type="entry name" value="PKC-binding_NELL"/>
</dbReference>
<feature type="disulfide bond" evidence="6">
    <location>
        <begin position="512"/>
        <end position="522"/>
    </location>
</feature>
<dbReference type="InterPro" id="IPR024731">
    <property type="entry name" value="NELL2-like_EGF"/>
</dbReference>
<feature type="domain" description="VWFC" evidence="8">
    <location>
        <begin position="700"/>
        <end position="760"/>
    </location>
</feature>
<dbReference type="PANTHER" id="PTHR24042:SF5">
    <property type="entry name" value="EGF-LIKE CALCIUM-BINDING DOMAIN-CONTAINING PROTEIN"/>
    <property type="match status" value="1"/>
</dbReference>
<dbReference type="Gene3D" id="2.60.120.200">
    <property type="match status" value="1"/>
</dbReference>
<feature type="domain" description="EGF-like" evidence="7">
    <location>
        <begin position="542"/>
        <end position="582"/>
    </location>
</feature>
<dbReference type="SMART" id="SM00210">
    <property type="entry name" value="TSPN"/>
    <property type="match status" value="1"/>
</dbReference>